<feature type="binding site" evidence="4">
    <location>
        <position position="50"/>
    </location>
    <ligand>
        <name>substrate</name>
    </ligand>
</feature>
<dbReference type="AlphaFoldDB" id="I3EAH3"/>
<comment type="catalytic activity">
    <reaction evidence="5">
        <text>(6S)-5-formyl-5,6,7,8-tetrahydrofolate + ATP = (6R)-5,10-methenyltetrahydrofolate + ADP + phosphate</text>
        <dbReference type="Rhea" id="RHEA:10488"/>
        <dbReference type="ChEBI" id="CHEBI:30616"/>
        <dbReference type="ChEBI" id="CHEBI:43474"/>
        <dbReference type="ChEBI" id="CHEBI:57455"/>
        <dbReference type="ChEBI" id="CHEBI:57457"/>
        <dbReference type="ChEBI" id="CHEBI:456216"/>
        <dbReference type="EC" id="6.3.3.2"/>
    </reaction>
</comment>
<keyword evidence="5" id="KW-0479">Metal-binding</keyword>
<dbReference type="NCBIfam" id="TIGR02727">
    <property type="entry name" value="MTHFS_bact"/>
    <property type="match status" value="1"/>
</dbReference>
<dbReference type="Proteomes" id="UP000027602">
    <property type="component" value="Chromosome"/>
</dbReference>
<feature type="binding site" evidence="4">
    <location>
        <begin position="134"/>
        <end position="142"/>
    </location>
    <ligand>
        <name>ATP</name>
        <dbReference type="ChEBI" id="CHEBI:30616"/>
    </ligand>
</feature>
<dbReference type="Gene3D" id="3.40.50.10420">
    <property type="entry name" value="NagB/RpiA/CoA transferase-like"/>
    <property type="match status" value="1"/>
</dbReference>
<name>I3EAH3_BACMM</name>
<keyword evidence="6" id="KW-0436">Ligase</keyword>
<dbReference type="RefSeq" id="WP_004435676.1">
    <property type="nucleotide sequence ID" value="NZ_ADWW01000002.1"/>
</dbReference>
<evidence type="ECO:0000313" key="7">
    <source>
        <dbReference type="Proteomes" id="UP000027602"/>
    </source>
</evidence>
<dbReference type="Pfam" id="PF01812">
    <property type="entry name" value="5-FTHF_cyc-lig"/>
    <property type="match status" value="1"/>
</dbReference>
<sequence>MKTKQMVRKAVKAMLANMQKPEYEDKSYQIAQRLFTDPFWREAKTIAITVSNPPEADTLQIIRKGWELGKKIAVPKCIPESKKMVFRSLTRFSELESSFFGLYEPIVDQTEVVNANEIDLMIVPGVAFMSNGYRIGNGGGYYDRYLSSFNGKTVSLAFEEQLIDCFPVEEHDIPVMKLITDKKVIEVIEGKRC</sequence>
<dbReference type="HOGENOM" id="CLU_066245_2_2_9"/>
<dbReference type="GO" id="GO:0030272">
    <property type="term" value="F:5-formyltetrahydrofolate cyclo-ligase activity"/>
    <property type="evidence" value="ECO:0007669"/>
    <property type="project" value="UniProtKB-EC"/>
</dbReference>
<dbReference type="GO" id="GO:0009396">
    <property type="term" value="P:folic acid-containing compound biosynthetic process"/>
    <property type="evidence" value="ECO:0007669"/>
    <property type="project" value="TreeGrafter"/>
</dbReference>
<evidence type="ECO:0000256" key="2">
    <source>
        <dbReference type="ARBA" id="ARBA00022741"/>
    </source>
</evidence>
<dbReference type="PANTHER" id="PTHR23407:SF1">
    <property type="entry name" value="5-FORMYLTETRAHYDROFOLATE CYCLO-LIGASE"/>
    <property type="match status" value="1"/>
</dbReference>
<evidence type="ECO:0000256" key="3">
    <source>
        <dbReference type="ARBA" id="ARBA00022840"/>
    </source>
</evidence>
<keyword evidence="3 4" id="KW-0067">ATP-binding</keyword>
<protein>
    <recommendedName>
        <fullName evidence="5">5-formyltetrahydrofolate cyclo-ligase</fullName>
        <ecNumber evidence="5">6.3.3.2</ecNumber>
    </recommendedName>
</protein>
<dbReference type="InterPro" id="IPR024185">
    <property type="entry name" value="FTHF_cligase-like_sf"/>
</dbReference>
<comment type="cofactor">
    <cofactor evidence="5">
        <name>Mg(2+)</name>
        <dbReference type="ChEBI" id="CHEBI:18420"/>
    </cofactor>
</comment>
<organism evidence="6 7">
    <name type="scientific">Bacillus methanolicus (strain MGA3 / ATCC 53907)</name>
    <dbReference type="NCBI Taxonomy" id="796606"/>
    <lineage>
        <taxon>Bacteria</taxon>
        <taxon>Bacillati</taxon>
        <taxon>Bacillota</taxon>
        <taxon>Bacilli</taxon>
        <taxon>Bacillales</taxon>
        <taxon>Bacillaceae</taxon>
        <taxon>Bacillus</taxon>
    </lineage>
</organism>
<reference evidence="6 7" key="1">
    <citation type="journal article" date="2015" name="BMC Genomics">
        <title>Transcriptome analysis of thermophilic methylotrophic Bacillus methanolicus MGA3 using RNA-sequencing provides detailed insights into its previously uncharted transcriptional landscape.</title>
        <authorList>
            <person name="Irla M."/>
            <person name="Neshat A."/>
            <person name="Brautaset T."/>
            <person name="Ruckert C."/>
            <person name="Kalinowski J."/>
            <person name="Wendisch V.F."/>
        </authorList>
    </citation>
    <scope>NUCLEOTIDE SEQUENCE [LARGE SCALE GENOMIC DNA]</scope>
    <source>
        <strain evidence="7">MGA3 / ATCC 53907</strain>
    </source>
</reference>
<dbReference type="EC" id="6.3.3.2" evidence="5"/>
<dbReference type="SUPFAM" id="SSF100950">
    <property type="entry name" value="NagB/RpiA/CoA transferase-like"/>
    <property type="match status" value="1"/>
</dbReference>
<feature type="binding site" evidence="4">
    <location>
        <position position="55"/>
    </location>
    <ligand>
        <name>substrate</name>
    </ligand>
</feature>
<dbReference type="InterPro" id="IPR002698">
    <property type="entry name" value="FTHF_cligase"/>
</dbReference>
<dbReference type="GO" id="GO:0005524">
    <property type="term" value="F:ATP binding"/>
    <property type="evidence" value="ECO:0007669"/>
    <property type="project" value="UniProtKB-KW"/>
</dbReference>
<proteinExistence type="inferred from homology"/>
<dbReference type="GO" id="GO:0035999">
    <property type="term" value="P:tetrahydrofolate interconversion"/>
    <property type="evidence" value="ECO:0007669"/>
    <property type="project" value="TreeGrafter"/>
</dbReference>
<dbReference type="KEGG" id="bmet:BMMGA3_11695"/>
<dbReference type="GO" id="GO:0046872">
    <property type="term" value="F:metal ion binding"/>
    <property type="evidence" value="ECO:0007669"/>
    <property type="project" value="UniProtKB-KW"/>
</dbReference>
<evidence type="ECO:0000256" key="4">
    <source>
        <dbReference type="PIRSR" id="PIRSR006806-1"/>
    </source>
</evidence>
<dbReference type="PIRSF" id="PIRSF006806">
    <property type="entry name" value="FTHF_cligase"/>
    <property type="match status" value="1"/>
</dbReference>
<dbReference type="EMBL" id="CP007739">
    <property type="protein sequence ID" value="AIE60734.1"/>
    <property type="molecule type" value="Genomic_DNA"/>
</dbReference>
<gene>
    <name evidence="6" type="ORF">BMMGA3_11695</name>
</gene>
<keyword evidence="2 4" id="KW-0547">Nucleotide-binding</keyword>
<keyword evidence="5" id="KW-0460">Magnesium</keyword>
<accession>I3EAH3</accession>
<evidence type="ECO:0000256" key="5">
    <source>
        <dbReference type="RuleBase" id="RU361279"/>
    </source>
</evidence>
<comment type="similarity">
    <text evidence="1 5">Belongs to the 5-formyltetrahydrofolate cyclo-ligase family.</text>
</comment>
<dbReference type="eggNOG" id="COG0212">
    <property type="taxonomic scope" value="Bacteria"/>
</dbReference>
<evidence type="ECO:0000313" key="6">
    <source>
        <dbReference type="EMBL" id="AIE60734.1"/>
    </source>
</evidence>
<evidence type="ECO:0000256" key="1">
    <source>
        <dbReference type="ARBA" id="ARBA00010638"/>
    </source>
</evidence>
<feature type="binding site" evidence="4">
    <location>
        <begin position="4"/>
        <end position="8"/>
    </location>
    <ligand>
        <name>ATP</name>
        <dbReference type="ChEBI" id="CHEBI:30616"/>
    </ligand>
</feature>
<dbReference type="STRING" id="796606.BMMGA3_11695"/>
<dbReference type="InterPro" id="IPR037171">
    <property type="entry name" value="NagB/RpiA_transferase-like"/>
</dbReference>
<dbReference type="PANTHER" id="PTHR23407">
    <property type="entry name" value="ATPASE INHIBITOR/5-FORMYLTETRAHYDROFOLATE CYCLO-LIGASE"/>
    <property type="match status" value="1"/>
</dbReference>
<keyword evidence="7" id="KW-1185">Reference proteome</keyword>